<dbReference type="EMBL" id="LXQA010482422">
    <property type="protein sequence ID" value="MCI54633.1"/>
    <property type="molecule type" value="Genomic_DNA"/>
</dbReference>
<keyword evidence="3" id="KW-1185">Reference proteome</keyword>
<evidence type="ECO:0000313" key="3">
    <source>
        <dbReference type="Proteomes" id="UP000265520"/>
    </source>
</evidence>
<protein>
    <submittedName>
        <fullName evidence="2">Uncharacterized protein</fullName>
    </submittedName>
</protein>
<organism evidence="2 3">
    <name type="scientific">Trifolium medium</name>
    <dbReference type="NCBI Taxonomy" id="97028"/>
    <lineage>
        <taxon>Eukaryota</taxon>
        <taxon>Viridiplantae</taxon>
        <taxon>Streptophyta</taxon>
        <taxon>Embryophyta</taxon>
        <taxon>Tracheophyta</taxon>
        <taxon>Spermatophyta</taxon>
        <taxon>Magnoliopsida</taxon>
        <taxon>eudicotyledons</taxon>
        <taxon>Gunneridae</taxon>
        <taxon>Pentapetalae</taxon>
        <taxon>rosids</taxon>
        <taxon>fabids</taxon>
        <taxon>Fabales</taxon>
        <taxon>Fabaceae</taxon>
        <taxon>Papilionoideae</taxon>
        <taxon>50 kb inversion clade</taxon>
        <taxon>NPAAA clade</taxon>
        <taxon>Hologalegina</taxon>
        <taxon>IRL clade</taxon>
        <taxon>Trifolieae</taxon>
        <taxon>Trifolium</taxon>
    </lineage>
</organism>
<comment type="caution">
    <text evidence="2">The sequence shown here is derived from an EMBL/GenBank/DDBJ whole genome shotgun (WGS) entry which is preliminary data.</text>
</comment>
<name>A0A392T0H9_9FABA</name>
<feature type="region of interest" description="Disordered" evidence="1">
    <location>
        <begin position="1"/>
        <end position="32"/>
    </location>
</feature>
<feature type="non-terminal residue" evidence="2">
    <location>
        <position position="1"/>
    </location>
</feature>
<sequence length="32" mass="3082">GGATLYPGGASEPPGPGLGAVSTHDCRQSVRS</sequence>
<accession>A0A392T0H9</accession>
<proteinExistence type="predicted"/>
<dbReference type="Proteomes" id="UP000265520">
    <property type="component" value="Unassembled WGS sequence"/>
</dbReference>
<reference evidence="2 3" key="1">
    <citation type="journal article" date="2018" name="Front. Plant Sci.">
        <title>Red Clover (Trifolium pratense) and Zigzag Clover (T. medium) - A Picture of Genomic Similarities and Differences.</title>
        <authorList>
            <person name="Dluhosova J."/>
            <person name="Istvanek J."/>
            <person name="Nedelnik J."/>
            <person name="Repkova J."/>
        </authorList>
    </citation>
    <scope>NUCLEOTIDE SEQUENCE [LARGE SCALE GENOMIC DNA]</scope>
    <source>
        <strain evidence="3">cv. 10/8</strain>
        <tissue evidence="2">Leaf</tissue>
    </source>
</reference>
<dbReference type="AlphaFoldDB" id="A0A392T0H9"/>
<evidence type="ECO:0000313" key="2">
    <source>
        <dbReference type="EMBL" id="MCI54633.1"/>
    </source>
</evidence>
<evidence type="ECO:0000256" key="1">
    <source>
        <dbReference type="SAM" id="MobiDB-lite"/>
    </source>
</evidence>